<dbReference type="Gene3D" id="3.40.1440.10">
    <property type="entry name" value="GIY-YIG endonuclease"/>
    <property type="match status" value="1"/>
</dbReference>
<keyword evidence="2" id="KW-0227">DNA damage</keyword>
<evidence type="ECO:0000259" key="7">
    <source>
        <dbReference type="PROSITE" id="PS50151"/>
    </source>
</evidence>
<dbReference type="InterPro" id="IPR001162">
    <property type="entry name" value="UvrC_RNase_H_dom"/>
</dbReference>
<organism evidence="10">
    <name type="scientific">freshwater metagenome</name>
    <dbReference type="NCBI Taxonomy" id="449393"/>
    <lineage>
        <taxon>unclassified sequences</taxon>
        <taxon>metagenomes</taxon>
        <taxon>ecological metagenomes</taxon>
    </lineage>
</organism>
<dbReference type="PANTHER" id="PTHR30562">
    <property type="entry name" value="UVRC/OXIDOREDUCTASE"/>
    <property type="match status" value="1"/>
</dbReference>
<evidence type="ECO:0000259" key="8">
    <source>
        <dbReference type="PROSITE" id="PS50164"/>
    </source>
</evidence>
<dbReference type="FunFam" id="3.30.420.340:FF:000003">
    <property type="entry name" value="UvrABC system protein C"/>
    <property type="match status" value="1"/>
</dbReference>
<keyword evidence="3" id="KW-0228">DNA excision</keyword>
<dbReference type="InterPro" id="IPR004791">
    <property type="entry name" value="UvrC"/>
</dbReference>
<gene>
    <name evidence="10" type="ORF">UFOPK1505_00271</name>
</gene>
<keyword evidence="5" id="KW-0234">DNA repair</keyword>
<dbReference type="CDD" id="cd10434">
    <property type="entry name" value="GIY-YIG_UvrC_Cho"/>
    <property type="match status" value="1"/>
</dbReference>
<dbReference type="SMART" id="SM00278">
    <property type="entry name" value="HhH1"/>
    <property type="match status" value="2"/>
</dbReference>
<dbReference type="Pfam" id="PF22920">
    <property type="entry name" value="UvrC_RNaseH"/>
    <property type="match status" value="1"/>
</dbReference>
<keyword evidence="6" id="KW-0742">SOS response</keyword>
<dbReference type="SUPFAM" id="SSF47781">
    <property type="entry name" value="RuvA domain 2-like"/>
    <property type="match status" value="1"/>
</dbReference>
<dbReference type="GO" id="GO:0009380">
    <property type="term" value="C:excinuclease repair complex"/>
    <property type="evidence" value="ECO:0007669"/>
    <property type="project" value="InterPro"/>
</dbReference>
<dbReference type="PANTHER" id="PTHR30562:SF1">
    <property type="entry name" value="UVRABC SYSTEM PROTEIN C"/>
    <property type="match status" value="1"/>
</dbReference>
<accession>A0A6J6BTF6</accession>
<dbReference type="SMART" id="SM00465">
    <property type="entry name" value="GIYc"/>
    <property type="match status" value="1"/>
</dbReference>
<evidence type="ECO:0000313" key="10">
    <source>
        <dbReference type="EMBL" id="CAB4542431.1"/>
    </source>
</evidence>
<evidence type="ECO:0000256" key="1">
    <source>
        <dbReference type="ARBA" id="ARBA00022490"/>
    </source>
</evidence>
<dbReference type="NCBIfam" id="NF001824">
    <property type="entry name" value="PRK00558.1-5"/>
    <property type="match status" value="1"/>
</dbReference>
<evidence type="ECO:0000256" key="5">
    <source>
        <dbReference type="ARBA" id="ARBA00023204"/>
    </source>
</evidence>
<dbReference type="AlphaFoldDB" id="A0A6J6BTF6"/>
<dbReference type="Gene3D" id="4.10.860.10">
    <property type="entry name" value="UVR domain"/>
    <property type="match status" value="1"/>
</dbReference>
<dbReference type="Pfam" id="PF02151">
    <property type="entry name" value="UVR"/>
    <property type="match status" value="1"/>
</dbReference>
<dbReference type="InterPro" id="IPR047296">
    <property type="entry name" value="GIY-YIG_UvrC_Cho"/>
</dbReference>
<feature type="domain" description="GIY-YIG" evidence="8">
    <location>
        <begin position="14"/>
        <end position="91"/>
    </location>
</feature>
<dbReference type="InterPro" id="IPR035901">
    <property type="entry name" value="GIY-YIG_endonuc_sf"/>
</dbReference>
<dbReference type="PROSITE" id="PS50151">
    <property type="entry name" value="UVR"/>
    <property type="match status" value="1"/>
</dbReference>
<evidence type="ECO:0000256" key="2">
    <source>
        <dbReference type="ARBA" id="ARBA00022763"/>
    </source>
</evidence>
<dbReference type="GO" id="GO:0009432">
    <property type="term" value="P:SOS response"/>
    <property type="evidence" value="ECO:0007669"/>
    <property type="project" value="UniProtKB-KW"/>
</dbReference>
<feature type="domain" description="UVR" evidence="7">
    <location>
        <begin position="204"/>
        <end position="239"/>
    </location>
</feature>
<feature type="domain" description="UvrC family homology region profile" evidence="9">
    <location>
        <begin position="265"/>
        <end position="499"/>
    </location>
</feature>
<keyword evidence="4" id="KW-0267">Excision nuclease</keyword>
<dbReference type="Pfam" id="PF01541">
    <property type="entry name" value="GIY-YIG"/>
    <property type="match status" value="1"/>
</dbReference>
<evidence type="ECO:0000256" key="3">
    <source>
        <dbReference type="ARBA" id="ARBA00022769"/>
    </source>
</evidence>
<dbReference type="PROSITE" id="PS50164">
    <property type="entry name" value="GIY_YIG"/>
    <property type="match status" value="1"/>
</dbReference>
<dbReference type="InterPro" id="IPR050066">
    <property type="entry name" value="UvrABC_protein_C"/>
</dbReference>
<dbReference type="Gene3D" id="3.30.420.340">
    <property type="entry name" value="UvrC, RNAse H endonuclease domain"/>
    <property type="match status" value="1"/>
</dbReference>
<dbReference type="FunFam" id="3.40.1440.10:FF:000001">
    <property type="entry name" value="UvrABC system protein C"/>
    <property type="match status" value="1"/>
</dbReference>
<dbReference type="PROSITE" id="PS50165">
    <property type="entry name" value="UVRC"/>
    <property type="match status" value="1"/>
</dbReference>
<dbReference type="SUPFAM" id="SSF82771">
    <property type="entry name" value="GIY-YIG endonuclease"/>
    <property type="match status" value="1"/>
</dbReference>
<dbReference type="EMBL" id="CAEZSS010000032">
    <property type="protein sequence ID" value="CAB4542431.1"/>
    <property type="molecule type" value="Genomic_DNA"/>
</dbReference>
<dbReference type="GO" id="GO:0009381">
    <property type="term" value="F:excinuclease ABC activity"/>
    <property type="evidence" value="ECO:0007669"/>
    <property type="project" value="InterPro"/>
</dbReference>
<dbReference type="InterPro" id="IPR003583">
    <property type="entry name" value="Hlx-hairpin-Hlx_DNA-bd_motif"/>
</dbReference>
<evidence type="ECO:0000256" key="6">
    <source>
        <dbReference type="ARBA" id="ARBA00023236"/>
    </source>
</evidence>
<reference evidence="10" key="1">
    <citation type="submission" date="2020-05" db="EMBL/GenBank/DDBJ databases">
        <authorList>
            <person name="Chiriac C."/>
            <person name="Salcher M."/>
            <person name="Ghai R."/>
            <person name="Kavagutti S V."/>
        </authorList>
    </citation>
    <scope>NUCLEOTIDE SEQUENCE</scope>
</reference>
<evidence type="ECO:0000259" key="9">
    <source>
        <dbReference type="PROSITE" id="PS50165"/>
    </source>
</evidence>
<dbReference type="InterPro" id="IPR036876">
    <property type="entry name" value="UVR_dom_sf"/>
</dbReference>
<proteinExistence type="inferred from homology"/>
<dbReference type="GO" id="GO:0003677">
    <property type="term" value="F:DNA binding"/>
    <property type="evidence" value="ECO:0007669"/>
    <property type="project" value="InterPro"/>
</dbReference>
<dbReference type="SUPFAM" id="SSF46600">
    <property type="entry name" value="C-terminal UvrC-binding domain of UvrB"/>
    <property type="match status" value="1"/>
</dbReference>
<name>A0A6J6BTF6_9ZZZZ</name>
<dbReference type="Pfam" id="PF08459">
    <property type="entry name" value="UvrC_RNaseH_dom"/>
    <property type="match status" value="1"/>
</dbReference>
<dbReference type="HAMAP" id="MF_00203">
    <property type="entry name" value="UvrC"/>
    <property type="match status" value="1"/>
</dbReference>
<dbReference type="InterPro" id="IPR038476">
    <property type="entry name" value="UvrC_RNase_H_dom_sf"/>
</dbReference>
<dbReference type="InterPro" id="IPR000305">
    <property type="entry name" value="GIY-YIG_endonuc"/>
</dbReference>
<dbReference type="GO" id="GO:0006289">
    <property type="term" value="P:nucleotide-excision repair"/>
    <property type="evidence" value="ECO:0007669"/>
    <property type="project" value="InterPro"/>
</dbReference>
<dbReference type="NCBIfam" id="TIGR00194">
    <property type="entry name" value="uvrC"/>
    <property type="match status" value="1"/>
</dbReference>
<keyword evidence="1" id="KW-0963">Cytoplasm</keyword>
<dbReference type="InterPro" id="IPR010994">
    <property type="entry name" value="RuvA_2-like"/>
</dbReference>
<sequence length="637" mass="72059">MADPQSYRPTNLPSDPGVYRFFDKDEKVIYVGKAKNIKNRLNSYFRNNLQIKTRRMVNTAVRVDWTLVKTEVEALQLEFTWIKQYNPEFNVQFKDDKSYPYLAIDLKSEFPRLFISRSKKIPGVRYFGPYSHAWALRSTFETLIKIYPVRTCSESNFASAVRTKRQCLLGDIGKCAAPCVNWVTQDEHKKLATDLVSFLEKSPEEISVRIEKEMQEASQAQEYEKAAKLRDQLEAINKAYESTDRFLNENIDADVLAIHEEITHASLSQFNIVAGRITGSRSWVIDRANLLEDESIISAMLGKIYADSKPPPEVIVDQLPQDSELLEHWLTEQRGKSVSLIQPARGEKYEIVQTVKRNANQALIQYLSKRANDAAVSGSALAEIAEQLELAELPLRIECFDISNIQGTSMVASMVVFEDGQPKKSDYRRFSIDDDAGFDDTRAMHHVITRRFKRYLEEKDIDVAEATAQGGSRPKFAYPPQLVVVDGGKPQVNAAAKALRELGITDVALCGLAKRLEEIWLPNNSEPIIFPRHSEALYLLQKIRDEAHRFAINFHRSKRSKVMLESLLDQISGLGEVRRKSLLAHFGSVTALKSATLLELSAVPGIGEKMAQTIIDQIKSQPEQVSVDMQSGEILDA</sequence>
<protein>
    <submittedName>
        <fullName evidence="10">Unannotated protein</fullName>
    </submittedName>
</protein>
<dbReference type="Gene3D" id="1.10.150.20">
    <property type="entry name" value="5' to 3' exonuclease, C-terminal subdomain"/>
    <property type="match status" value="1"/>
</dbReference>
<dbReference type="InterPro" id="IPR001943">
    <property type="entry name" value="UVR_dom"/>
</dbReference>
<dbReference type="Pfam" id="PF14520">
    <property type="entry name" value="HHH_5"/>
    <property type="match status" value="1"/>
</dbReference>
<evidence type="ECO:0000256" key="4">
    <source>
        <dbReference type="ARBA" id="ARBA00022881"/>
    </source>
</evidence>